<keyword evidence="5" id="KW-0808">Transferase</keyword>
<evidence type="ECO:0000256" key="2">
    <source>
        <dbReference type="ARBA" id="ARBA00012513"/>
    </source>
</evidence>
<feature type="domain" description="EGF-like" evidence="22">
    <location>
        <begin position="200"/>
        <end position="237"/>
    </location>
</feature>
<evidence type="ECO:0000256" key="5">
    <source>
        <dbReference type="ARBA" id="ARBA00022679"/>
    </source>
</evidence>
<dbReference type="InterPro" id="IPR001245">
    <property type="entry name" value="Ser-Thr/Tyr_kinase_cat_dom"/>
</dbReference>
<dbReference type="PROSITE" id="PS50011">
    <property type="entry name" value="PROTEIN_KINASE_DOM"/>
    <property type="match status" value="1"/>
</dbReference>
<accession>A0A2G9GCE4</accession>
<evidence type="ECO:0000256" key="19">
    <source>
        <dbReference type="SAM" id="Phobius"/>
    </source>
</evidence>
<dbReference type="PROSITE" id="PS50026">
    <property type="entry name" value="EGF_3"/>
    <property type="match status" value="1"/>
</dbReference>
<keyword evidence="12 19" id="KW-0472">Membrane</keyword>
<dbReference type="GO" id="GO:0004674">
    <property type="term" value="F:protein serine/threonine kinase activity"/>
    <property type="evidence" value="ECO:0007669"/>
    <property type="project" value="UniProtKB-KW"/>
</dbReference>
<comment type="catalytic activity">
    <reaction evidence="17">
        <text>L-seryl-[protein] + ATP = O-phospho-L-seryl-[protein] + ADP + H(+)</text>
        <dbReference type="Rhea" id="RHEA:17989"/>
        <dbReference type="Rhea" id="RHEA-COMP:9863"/>
        <dbReference type="Rhea" id="RHEA-COMP:11604"/>
        <dbReference type="ChEBI" id="CHEBI:15378"/>
        <dbReference type="ChEBI" id="CHEBI:29999"/>
        <dbReference type="ChEBI" id="CHEBI:30616"/>
        <dbReference type="ChEBI" id="CHEBI:83421"/>
        <dbReference type="ChEBI" id="CHEBI:456216"/>
        <dbReference type="EC" id="2.7.11.1"/>
    </reaction>
</comment>
<dbReference type="Pfam" id="PF07714">
    <property type="entry name" value="PK_Tyr_Ser-Thr"/>
    <property type="match status" value="1"/>
</dbReference>
<keyword evidence="13 18" id="KW-1015">Disulfide bond</keyword>
<evidence type="ECO:0000256" key="13">
    <source>
        <dbReference type="ARBA" id="ARBA00023157"/>
    </source>
</evidence>
<dbReference type="GO" id="GO:0016787">
    <property type="term" value="F:hydrolase activity"/>
    <property type="evidence" value="ECO:0007669"/>
    <property type="project" value="UniProtKB-KW"/>
</dbReference>
<keyword evidence="14" id="KW-0675">Receptor</keyword>
<feature type="domain" description="Protein kinase" evidence="21">
    <location>
        <begin position="304"/>
        <end position="433"/>
    </location>
</feature>
<dbReference type="Proteomes" id="UP000231279">
    <property type="component" value="Unassembled WGS sequence"/>
</dbReference>
<reference evidence="24" key="1">
    <citation type="journal article" date="2018" name="Gigascience">
        <title>Genome assembly of the Pink Ipe (Handroanthus impetiginosus, Bignoniaceae), a highly valued, ecologically keystone Neotropical timber forest tree.</title>
        <authorList>
            <person name="Silva-Junior O.B."/>
            <person name="Grattapaglia D."/>
            <person name="Novaes E."/>
            <person name="Collevatti R.G."/>
        </authorList>
    </citation>
    <scope>NUCLEOTIDE SEQUENCE [LARGE SCALE GENOMIC DNA]</scope>
    <source>
        <strain evidence="24">cv. UFG-1</strain>
    </source>
</reference>
<comment type="catalytic activity">
    <reaction evidence="16">
        <text>L-threonyl-[protein] + ATP = O-phospho-L-threonyl-[protein] + ADP + H(+)</text>
        <dbReference type="Rhea" id="RHEA:46608"/>
        <dbReference type="Rhea" id="RHEA-COMP:11060"/>
        <dbReference type="Rhea" id="RHEA-COMP:11605"/>
        <dbReference type="ChEBI" id="CHEBI:15378"/>
        <dbReference type="ChEBI" id="CHEBI:30013"/>
        <dbReference type="ChEBI" id="CHEBI:30616"/>
        <dbReference type="ChEBI" id="CHEBI:61977"/>
        <dbReference type="ChEBI" id="CHEBI:456216"/>
        <dbReference type="EC" id="2.7.11.1"/>
    </reaction>
</comment>
<evidence type="ECO:0000256" key="10">
    <source>
        <dbReference type="ARBA" id="ARBA00022840"/>
    </source>
</evidence>
<dbReference type="GO" id="GO:0016020">
    <property type="term" value="C:membrane"/>
    <property type="evidence" value="ECO:0007669"/>
    <property type="project" value="UniProtKB-SubCell"/>
</dbReference>
<keyword evidence="9" id="KW-0418">Kinase</keyword>
<gene>
    <name evidence="23" type="ORF">CDL12_24513</name>
</gene>
<protein>
    <recommendedName>
        <fullName evidence="2">non-specific serine/threonine protein kinase</fullName>
        <ecNumber evidence="2">2.7.11.1</ecNumber>
    </recommendedName>
</protein>
<keyword evidence="15" id="KW-0325">Glycoprotein</keyword>
<evidence type="ECO:0000256" key="15">
    <source>
        <dbReference type="ARBA" id="ARBA00023180"/>
    </source>
</evidence>
<dbReference type="InterPro" id="IPR025287">
    <property type="entry name" value="WAK_GUB"/>
</dbReference>
<dbReference type="InterPro" id="IPR011009">
    <property type="entry name" value="Kinase-like_dom_sf"/>
</dbReference>
<evidence type="ECO:0000256" key="11">
    <source>
        <dbReference type="ARBA" id="ARBA00022989"/>
    </source>
</evidence>
<keyword evidence="24" id="KW-1185">Reference proteome</keyword>
<evidence type="ECO:0000256" key="17">
    <source>
        <dbReference type="ARBA" id="ARBA00048679"/>
    </source>
</evidence>
<dbReference type="PANTHER" id="PTHR46008:SF58">
    <property type="entry name" value="PROTEIN KINASE DOMAIN-CONTAINING PROTEIN"/>
    <property type="match status" value="1"/>
</dbReference>
<sequence length="433" mass="48737">MDAKLLPLTLIISLVLLAIPSCVCQNDMQYRLCSQPFRCGNIREIDYPFWGGNRPASCGIPDFKLNCQGDVLRLRIDSVSYRVLSIDYSMHTLKVARDDLWNNLCPRFLYNTTLKFPSFTFPLVPGDLPEMLPYKVFNCNMNQTNSCSFYLEPDNQATCNGTILVPVNRSALHLLTNLTATSTTLSRALEGGFSIQWWVDNDNCNLSKQSGGVCGYNQDSGSFSCYCTDRPHDLTCDGTRPGNGVCITTTGIVISSIIIFFIRKQHRLRKLDKESNQNINKFLLTHGSLAPKRYNYREIKKITKSFKEKLGQVGYGIVYKGELPDGQLVAVKVLTETDKNGEEFINEVASISGTSHVNIVNLLGFCYERKKRALVYEYMPNRSLDKFIYSSGSLSSDAYLEWEKLLLGRQISSSFSLNVEAENSAEGWETGYV</sequence>
<dbReference type="GO" id="GO:0030247">
    <property type="term" value="F:polysaccharide binding"/>
    <property type="evidence" value="ECO:0007669"/>
    <property type="project" value="InterPro"/>
</dbReference>
<keyword evidence="8" id="KW-0547">Nucleotide-binding</keyword>
<dbReference type="PANTHER" id="PTHR46008">
    <property type="entry name" value="LEAF RUST 10 DISEASE-RESISTANCE LOCUS RECEPTOR-LIKE PROTEIN KINASE-LIKE 1.4"/>
    <property type="match status" value="1"/>
</dbReference>
<dbReference type="GO" id="GO:0106310">
    <property type="term" value="F:protein serine kinase activity"/>
    <property type="evidence" value="ECO:0007669"/>
    <property type="project" value="RHEA"/>
</dbReference>
<evidence type="ECO:0000313" key="23">
    <source>
        <dbReference type="EMBL" id="PIN02966.1"/>
    </source>
</evidence>
<evidence type="ECO:0000256" key="6">
    <source>
        <dbReference type="ARBA" id="ARBA00022692"/>
    </source>
</evidence>
<dbReference type="Pfam" id="PF13947">
    <property type="entry name" value="GUB_WAK_bind"/>
    <property type="match status" value="1"/>
</dbReference>
<keyword evidence="10" id="KW-0067">ATP-binding</keyword>
<name>A0A2G9GCE4_9LAMI</name>
<keyword evidence="23" id="KW-0378">Hydrolase</keyword>
<proteinExistence type="predicted"/>
<evidence type="ECO:0000313" key="24">
    <source>
        <dbReference type="Proteomes" id="UP000231279"/>
    </source>
</evidence>
<comment type="subcellular location">
    <subcellularLocation>
        <location evidence="1">Membrane</location>
        <topology evidence="1">Single-pass type I membrane protein</topology>
    </subcellularLocation>
</comment>
<comment type="caution">
    <text evidence="23">The sequence shown here is derived from an EMBL/GenBank/DDBJ whole genome shotgun (WGS) entry which is preliminary data.</text>
</comment>
<keyword evidence="4 18" id="KW-0245">EGF-like domain</keyword>
<evidence type="ECO:0000256" key="9">
    <source>
        <dbReference type="ARBA" id="ARBA00022777"/>
    </source>
</evidence>
<feature type="signal peptide" evidence="20">
    <location>
        <begin position="1"/>
        <end position="24"/>
    </location>
</feature>
<evidence type="ECO:0000256" key="16">
    <source>
        <dbReference type="ARBA" id="ARBA00047899"/>
    </source>
</evidence>
<evidence type="ECO:0000259" key="21">
    <source>
        <dbReference type="PROSITE" id="PS50011"/>
    </source>
</evidence>
<keyword evidence="3" id="KW-0723">Serine/threonine-protein kinase</keyword>
<dbReference type="InterPro" id="IPR032872">
    <property type="entry name" value="WAK_assoc_C"/>
</dbReference>
<dbReference type="EC" id="2.7.11.1" evidence="2"/>
<evidence type="ECO:0000256" key="8">
    <source>
        <dbReference type="ARBA" id="ARBA00022741"/>
    </source>
</evidence>
<comment type="caution">
    <text evidence="18">Lacks conserved residue(s) required for the propagation of feature annotation.</text>
</comment>
<evidence type="ECO:0000256" key="4">
    <source>
        <dbReference type="ARBA" id="ARBA00022536"/>
    </source>
</evidence>
<dbReference type="STRING" id="429701.A0A2G9GCE4"/>
<dbReference type="Pfam" id="PF14380">
    <property type="entry name" value="WAK_assoc"/>
    <property type="match status" value="1"/>
</dbReference>
<dbReference type="InterPro" id="IPR000742">
    <property type="entry name" value="EGF"/>
</dbReference>
<dbReference type="FunFam" id="3.30.200.20:FF:000059">
    <property type="entry name" value="S-receptor-like serine/threonine-protein kinase"/>
    <property type="match status" value="1"/>
</dbReference>
<evidence type="ECO:0000256" key="1">
    <source>
        <dbReference type="ARBA" id="ARBA00004479"/>
    </source>
</evidence>
<evidence type="ECO:0000256" key="18">
    <source>
        <dbReference type="PROSITE-ProRule" id="PRU00076"/>
    </source>
</evidence>
<feature type="disulfide bond" evidence="18">
    <location>
        <begin position="204"/>
        <end position="214"/>
    </location>
</feature>
<feature type="transmembrane region" description="Helical" evidence="19">
    <location>
        <begin position="242"/>
        <end position="262"/>
    </location>
</feature>
<dbReference type="GO" id="GO:0005524">
    <property type="term" value="F:ATP binding"/>
    <property type="evidence" value="ECO:0007669"/>
    <property type="project" value="UniProtKB-KW"/>
</dbReference>
<dbReference type="Gene3D" id="3.30.200.20">
    <property type="entry name" value="Phosphorylase Kinase, domain 1"/>
    <property type="match status" value="1"/>
</dbReference>
<dbReference type="AlphaFoldDB" id="A0A2G9GCE4"/>
<evidence type="ECO:0000256" key="14">
    <source>
        <dbReference type="ARBA" id="ARBA00023170"/>
    </source>
</evidence>
<evidence type="ECO:0000256" key="20">
    <source>
        <dbReference type="SAM" id="SignalP"/>
    </source>
</evidence>
<evidence type="ECO:0000256" key="3">
    <source>
        <dbReference type="ARBA" id="ARBA00022527"/>
    </source>
</evidence>
<keyword evidence="7 20" id="KW-0732">Signal</keyword>
<feature type="chain" id="PRO_5013553660" description="non-specific serine/threonine protein kinase" evidence="20">
    <location>
        <begin position="25"/>
        <end position="433"/>
    </location>
</feature>
<keyword evidence="6 19" id="KW-0812">Transmembrane</keyword>
<evidence type="ECO:0000256" key="12">
    <source>
        <dbReference type="ARBA" id="ARBA00023136"/>
    </source>
</evidence>
<evidence type="ECO:0000259" key="22">
    <source>
        <dbReference type="PROSITE" id="PS50026"/>
    </source>
</evidence>
<feature type="disulfide bond" evidence="18">
    <location>
        <begin position="227"/>
        <end position="236"/>
    </location>
</feature>
<dbReference type="InterPro" id="IPR000719">
    <property type="entry name" value="Prot_kinase_dom"/>
</dbReference>
<evidence type="ECO:0000256" key="7">
    <source>
        <dbReference type="ARBA" id="ARBA00022729"/>
    </source>
</evidence>
<dbReference type="OrthoDB" id="912848at2759"/>
<organism evidence="23 24">
    <name type="scientific">Handroanthus impetiginosus</name>
    <dbReference type="NCBI Taxonomy" id="429701"/>
    <lineage>
        <taxon>Eukaryota</taxon>
        <taxon>Viridiplantae</taxon>
        <taxon>Streptophyta</taxon>
        <taxon>Embryophyta</taxon>
        <taxon>Tracheophyta</taxon>
        <taxon>Spermatophyta</taxon>
        <taxon>Magnoliopsida</taxon>
        <taxon>eudicotyledons</taxon>
        <taxon>Gunneridae</taxon>
        <taxon>Pentapetalae</taxon>
        <taxon>asterids</taxon>
        <taxon>lamiids</taxon>
        <taxon>Lamiales</taxon>
        <taxon>Bignoniaceae</taxon>
        <taxon>Crescentiina</taxon>
        <taxon>Tabebuia alliance</taxon>
        <taxon>Handroanthus</taxon>
    </lineage>
</organism>
<keyword evidence="11 19" id="KW-1133">Transmembrane helix</keyword>
<dbReference type="SUPFAM" id="SSF56112">
    <property type="entry name" value="Protein kinase-like (PK-like)"/>
    <property type="match status" value="1"/>
</dbReference>
<dbReference type="EMBL" id="NKXS01005694">
    <property type="protein sequence ID" value="PIN02966.1"/>
    <property type="molecule type" value="Genomic_DNA"/>
</dbReference>